<organism evidence="3 4">
    <name type="scientific">Crossiella cryophila</name>
    <dbReference type="NCBI Taxonomy" id="43355"/>
    <lineage>
        <taxon>Bacteria</taxon>
        <taxon>Bacillati</taxon>
        <taxon>Actinomycetota</taxon>
        <taxon>Actinomycetes</taxon>
        <taxon>Pseudonocardiales</taxon>
        <taxon>Pseudonocardiaceae</taxon>
        <taxon>Crossiella</taxon>
    </lineage>
</organism>
<feature type="compositionally biased region" description="Polar residues" evidence="1">
    <location>
        <begin position="165"/>
        <end position="179"/>
    </location>
</feature>
<evidence type="ECO:0000313" key="3">
    <source>
        <dbReference type="EMBL" id="MBB4674236.1"/>
    </source>
</evidence>
<accession>A0A7W7C6E2</accession>
<gene>
    <name evidence="3" type="ORF">HNR67_000354</name>
</gene>
<keyword evidence="4" id="KW-1185">Reference proteome</keyword>
<evidence type="ECO:0000313" key="4">
    <source>
        <dbReference type="Proteomes" id="UP000533598"/>
    </source>
</evidence>
<keyword evidence="2" id="KW-0812">Transmembrane</keyword>
<reference evidence="3 4" key="1">
    <citation type="submission" date="2020-08" db="EMBL/GenBank/DDBJ databases">
        <title>Sequencing the genomes of 1000 actinobacteria strains.</title>
        <authorList>
            <person name="Klenk H.-P."/>
        </authorList>
    </citation>
    <scope>NUCLEOTIDE SEQUENCE [LARGE SCALE GENOMIC DNA]</scope>
    <source>
        <strain evidence="3 4">DSM 44230</strain>
    </source>
</reference>
<dbReference type="RefSeq" id="WP_185000251.1">
    <property type="nucleotide sequence ID" value="NZ_BAAAUI010000011.1"/>
</dbReference>
<evidence type="ECO:0000256" key="1">
    <source>
        <dbReference type="SAM" id="MobiDB-lite"/>
    </source>
</evidence>
<dbReference type="Proteomes" id="UP000533598">
    <property type="component" value="Unassembled WGS sequence"/>
</dbReference>
<dbReference type="AlphaFoldDB" id="A0A7W7C6E2"/>
<feature type="transmembrane region" description="Helical" evidence="2">
    <location>
        <begin position="72"/>
        <end position="95"/>
    </location>
</feature>
<feature type="compositionally biased region" description="Polar residues" evidence="1">
    <location>
        <begin position="120"/>
        <end position="130"/>
    </location>
</feature>
<keyword evidence="2" id="KW-1133">Transmembrane helix</keyword>
<keyword evidence="2" id="KW-0472">Membrane</keyword>
<name>A0A7W7C6E2_9PSEU</name>
<evidence type="ECO:0000256" key="2">
    <source>
        <dbReference type="SAM" id="Phobius"/>
    </source>
</evidence>
<protein>
    <submittedName>
        <fullName evidence="3">Uncharacterized protein</fullName>
    </submittedName>
</protein>
<sequence length="291" mass="30516">MNSGQGPPERYRPRHGRHRPEANALSWTPEVSRPEPPPLVDPVADTAPPGLRKFDLGMVPASVTPPRTWKRAAWFAGLSSATVLLVLVAAATALVSPGGDDRLDALPGYPSDMVLPDGSRSGTPKPTSSGGARAGSRTPSAAPKSPRTSGTPSGPVRLTGGESKPGSSVSQPPVTTVTNDRAVPLVPVDKLAGQTMAFFAALPEDPQRAFEALTGPAIKDSGFPAFQQRFDNLQRVEVKTIQVDPGRGVTTSVVEVQAKDGSLSTQQRELVFTVAEVPLVNGERLVSAAER</sequence>
<comment type="caution">
    <text evidence="3">The sequence shown here is derived from an EMBL/GenBank/DDBJ whole genome shotgun (WGS) entry which is preliminary data.</text>
</comment>
<feature type="region of interest" description="Disordered" evidence="1">
    <location>
        <begin position="97"/>
        <end position="181"/>
    </location>
</feature>
<proteinExistence type="predicted"/>
<feature type="region of interest" description="Disordered" evidence="1">
    <location>
        <begin position="1"/>
        <end position="46"/>
    </location>
</feature>
<dbReference type="EMBL" id="JACHMH010000001">
    <property type="protein sequence ID" value="MBB4674236.1"/>
    <property type="molecule type" value="Genomic_DNA"/>
</dbReference>